<dbReference type="Proteomes" id="UP000283666">
    <property type="component" value="Unassembled WGS sequence"/>
</dbReference>
<organism evidence="2 5">
    <name type="scientific">Neisseria meningitidis</name>
    <dbReference type="NCBI Taxonomy" id="487"/>
    <lineage>
        <taxon>Bacteria</taxon>
        <taxon>Pseudomonadati</taxon>
        <taxon>Pseudomonadota</taxon>
        <taxon>Betaproteobacteria</taxon>
        <taxon>Neisseriales</taxon>
        <taxon>Neisseriaceae</taxon>
        <taxon>Neisseria</taxon>
    </lineage>
</organism>
<reference evidence="3 6" key="3">
    <citation type="submission" date="2017-09" db="EMBL/GenBank/DDBJ databases">
        <title>Phenotypic and genotypic characterization of Colombian isolates of Neisseria meningitidis recovered from invasive disease.</title>
        <authorList>
            <person name="Duarte C."/>
            <person name="Gabastou J.M."/>
            <person name="Moreno J."/>
        </authorList>
    </citation>
    <scope>NUCLEOTIDE SEQUENCE [LARGE SCALE GENOMIC DNA]</scope>
    <source>
        <strain evidence="3 6">INS-Nm1012</strain>
    </source>
</reference>
<name>A0A1B1ZCI0_NEIME</name>
<proteinExistence type="predicted"/>
<dbReference type="AlphaFoldDB" id="A0A1B1ZCI0"/>
<evidence type="ECO:0000313" key="5">
    <source>
        <dbReference type="Proteomes" id="UP000260504"/>
    </source>
</evidence>
<dbReference type="Proteomes" id="UP000260504">
    <property type="component" value="Unassembled WGS sequence"/>
</dbReference>
<accession>A0A1B1ZCI0</accession>
<dbReference type="EMBL" id="NTLY01000002">
    <property type="protein sequence ID" value="PBJ87056.1"/>
    <property type="molecule type" value="Genomic_DNA"/>
</dbReference>
<reference evidence="1 4" key="1">
    <citation type="journal article" date="2017" name="Clin. Infect. Dis.">
        <title>Increased Risk for Meningococcal Disease among Men who have Sex with Men in the United States, 2012-2015.</title>
        <authorList>
            <person name="Folaranmi T.A."/>
            <person name="Kretz C.B."/>
            <person name="Kamiya H."/>
            <person name="MacNeil J.R."/>
            <person name="Whaley M.J."/>
            <person name="Blain A."/>
            <person name="Antwi M."/>
            <person name="Dorsinville M."/>
            <person name="Pacilli M."/>
            <person name="Smith S."/>
            <person name="Civen R."/>
            <person name="Ngo V."/>
            <person name="Winter K."/>
            <person name="Harriman K."/>
            <person name="Wang X."/>
            <person name="Bowen V.B."/>
            <person name="Patel M."/>
            <person name="Martin S."/>
            <person name="Misegades L."/>
            <person name="Meyer S.A."/>
        </authorList>
    </citation>
    <scope>NUCLEOTIDE SEQUENCE [LARGE SCALE GENOMIC DNA]</scope>
    <source>
        <strain evidence="1 4">M26503</strain>
    </source>
</reference>
<comment type="caution">
    <text evidence="2">The sequence shown here is derived from an EMBL/GenBank/DDBJ whole genome shotgun (WGS) entry which is preliminary data.</text>
</comment>
<gene>
    <name evidence="2" type="ORF">CIJ84_03850</name>
    <name evidence="1" type="ORF">CNQ34_03270</name>
    <name evidence="3" type="ORF">COH52_11410</name>
</gene>
<evidence type="ECO:0000313" key="4">
    <source>
        <dbReference type="Proteomes" id="UP000217930"/>
    </source>
</evidence>
<dbReference type="EMBL" id="NWZY01000042">
    <property type="protein sequence ID" value="RQK76400.1"/>
    <property type="molecule type" value="Genomic_DNA"/>
</dbReference>
<protein>
    <submittedName>
        <fullName evidence="2">Uncharacterized protein</fullName>
    </submittedName>
</protein>
<dbReference type="Proteomes" id="UP000217930">
    <property type="component" value="Unassembled WGS sequence"/>
</dbReference>
<reference evidence="1" key="4">
    <citation type="submission" date="2017-09" db="EMBL/GenBank/DDBJ databases">
        <authorList>
            <person name="Kretz C."/>
            <person name="Retchless A."/>
            <person name="Wang X."/>
        </authorList>
    </citation>
    <scope>NUCLEOTIDE SEQUENCE</scope>
    <source>
        <strain evidence="1">M26503</strain>
    </source>
</reference>
<evidence type="ECO:0000313" key="6">
    <source>
        <dbReference type="Proteomes" id="UP000283666"/>
    </source>
</evidence>
<evidence type="ECO:0000313" key="3">
    <source>
        <dbReference type="EMBL" id="RQK76400.1"/>
    </source>
</evidence>
<reference evidence="2 5" key="2">
    <citation type="submission" date="2017-08" db="EMBL/GenBank/DDBJ databases">
        <title>Meningococcal Conjunctivitis and Endemic Carriage at a Military Recruit Training Center.</title>
        <authorList>
            <person name="Bobb A.J."/>
            <person name="Galac M.R."/>
            <person name="Snesrud E."/>
            <person name="Clagett C.D."/>
        </authorList>
    </citation>
    <scope>NUCLEOTIDE SEQUENCE [LARGE SCALE GENOMIC DNA]</scope>
    <source>
        <strain evidence="2 5">MRSN431200</strain>
    </source>
</reference>
<dbReference type="EMBL" id="NVYQ01000045">
    <property type="protein sequence ID" value="RGB18221.1"/>
    <property type="molecule type" value="Genomic_DNA"/>
</dbReference>
<sequence>MPRGFVLPVSCRLRFLPDFPSCRNIGTAARRLFAVANSGSLATIFRIVFKKADYADRPFYRIRQQTRP</sequence>
<evidence type="ECO:0000313" key="1">
    <source>
        <dbReference type="EMBL" id="PBJ87056.1"/>
    </source>
</evidence>
<evidence type="ECO:0000313" key="2">
    <source>
        <dbReference type="EMBL" id="RGB18221.1"/>
    </source>
</evidence>